<comment type="caution">
    <text evidence="1">The sequence shown here is derived from an EMBL/GenBank/DDBJ whole genome shotgun (WGS) entry which is preliminary data.</text>
</comment>
<reference evidence="1 2" key="1">
    <citation type="submission" date="2021-03" db="EMBL/GenBank/DDBJ databases">
        <title>Genomic Encyclopedia of Type Strains, Phase IV (KMG-IV): sequencing the most valuable type-strain genomes for metagenomic binning, comparative biology and taxonomic classification.</title>
        <authorList>
            <person name="Goeker M."/>
        </authorList>
    </citation>
    <scope>NUCLEOTIDE SEQUENCE [LARGE SCALE GENOMIC DNA]</scope>
    <source>
        <strain evidence="1 2">DSM 27512</strain>
    </source>
</reference>
<protein>
    <submittedName>
        <fullName evidence="1">Uncharacterized protein</fullName>
    </submittedName>
</protein>
<dbReference type="EMBL" id="JAGGLI010000011">
    <property type="protein sequence ID" value="MBP2027419.1"/>
    <property type="molecule type" value="Genomic_DNA"/>
</dbReference>
<keyword evidence="2" id="KW-1185">Reference proteome</keyword>
<proteinExistence type="predicted"/>
<evidence type="ECO:0000313" key="1">
    <source>
        <dbReference type="EMBL" id="MBP2027419.1"/>
    </source>
</evidence>
<dbReference type="Proteomes" id="UP001314903">
    <property type="component" value="Unassembled WGS sequence"/>
</dbReference>
<evidence type="ECO:0000313" key="2">
    <source>
        <dbReference type="Proteomes" id="UP001314903"/>
    </source>
</evidence>
<sequence>MDMEEKLKYIVDEYFKGKEIKQSIKELELGQEDLSKIFKINENKDKRV</sequence>
<gene>
    <name evidence="1" type="ORF">J2Z35_001213</name>
</gene>
<organism evidence="1 2">
    <name type="scientific">Acetoanaerobium pronyense</name>
    <dbReference type="NCBI Taxonomy" id="1482736"/>
    <lineage>
        <taxon>Bacteria</taxon>
        <taxon>Bacillati</taxon>
        <taxon>Bacillota</taxon>
        <taxon>Clostridia</taxon>
        <taxon>Peptostreptococcales</taxon>
        <taxon>Filifactoraceae</taxon>
        <taxon>Acetoanaerobium</taxon>
    </lineage>
</organism>
<name>A0ABS4KI12_9FIRM</name>
<dbReference type="RefSeq" id="WP_209660481.1">
    <property type="nucleotide sequence ID" value="NZ_JAGGLI010000011.1"/>
</dbReference>
<accession>A0ABS4KI12</accession>